<feature type="domain" description="DNA2/NAM7 helicase helicase" evidence="1">
    <location>
        <begin position="296"/>
        <end position="504"/>
    </location>
</feature>
<dbReference type="CDD" id="cd18808">
    <property type="entry name" value="SF1_C_Upf1"/>
    <property type="match status" value="1"/>
</dbReference>
<dbReference type="VEuPathDB" id="FungiDB:A1Q1_05099"/>
<dbReference type="AlphaFoldDB" id="J4U7H8"/>
<dbReference type="HOGENOM" id="CLU_361761_0_0_1"/>
<dbReference type="KEGG" id="tasa:A1Q1_05099"/>
<comment type="caution">
    <text evidence="3">The sequence shown here is derived from an EMBL/GenBank/DDBJ whole genome shotgun (WGS) entry which is preliminary data.</text>
</comment>
<evidence type="ECO:0000259" key="1">
    <source>
        <dbReference type="Pfam" id="PF13086"/>
    </source>
</evidence>
<dbReference type="Gene3D" id="3.40.50.300">
    <property type="entry name" value="P-loop containing nucleotide triphosphate hydrolases"/>
    <property type="match status" value="2"/>
</dbReference>
<dbReference type="OrthoDB" id="6513042at2759"/>
<dbReference type="Pfam" id="PF13087">
    <property type="entry name" value="AAA_12"/>
    <property type="match status" value="1"/>
</dbReference>
<gene>
    <name evidence="3" type="ORF">A1Q1_05099</name>
</gene>
<keyword evidence="3" id="KW-0067">ATP-binding</keyword>
<dbReference type="InterPro" id="IPR027417">
    <property type="entry name" value="P-loop_NTPase"/>
</dbReference>
<dbReference type="InterPro" id="IPR045055">
    <property type="entry name" value="DNA2/NAM7-like"/>
</dbReference>
<accession>J4U7H8</accession>
<dbReference type="GO" id="GO:0004386">
    <property type="term" value="F:helicase activity"/>
    <property type="evidence" value="ECO:0007669"/>
    <property type="project" value="UniProtKB-KW"/>
</dbReference>
<proteinExistence type="predicted"/>
<dbReference type="GeneID" id="25988611"/>
<dbReference type="PANTHER" id="PTHR10887">
    <property type="entry name" value="DNA2/NAM7 HELICASE FAMILY"/>
    <property type="match status" value="1"/>
</dbReference>
<dbReference type="Pfam" id="PF13086">
    <property type="entry name" value="AAA_11"/>
    <property type="match status" value="1"/>
</dbReference>
<organism evidence="3 4">
    <name type="scientific">Trichosporon asahii var. asahii (strain ATCC 90039 / CBS 2479 / JCM 2466 / KCTC 7840 / NBRC 103889/ NCYC 2677 / UAMH 7654)</name>
    <name type="common">Yeast</name>
    <dbReference type="NCBI Taxonomy" id="1186058"/>
    <lineage>
        <taxon>Eukaryota</taxon>
        <taxon>Fungi</taxon>
        <taxon>Dikarya</taxon>
        <taxon>Basidiomycota</taxon>
        <taxon>Agaricomycotina</taxon>
        <taxon>Tremellomycetes</taxon>
        <taxon>Trichosporonales</taxon>
        <taxon>Trichosporonaceae</taxon>
        <taxon>Trichosporon</taxon>
    </lineage>
</organism>
<sequence length="773" mass="86197">MSGRPSPNISALSILQQWGTWPDHNRGRRQISRPYQVELPSPLSEDRHRKLPKHQQYITSVSIGVVEELWAEARRGDVGMAREDSWCTATVSSRNVNRVIDEIESPNEGERSEVFYLTLPHRLVQRFEKCDVVGLRITPDSQPLIVGVQKLKRISNQLILKRTYKGSRLPLLSIGTKLLVSPFIHAKTCSVELKNVQELANVDPALLEQLLFPEFLIAPVPKDPHITPFTESKAHDYPNPLPYNRRLSGNDAAGPPRRVHDPLPWPTPTTVPSHQTFQIEDPVSSYTLLLKLTFRPPGTGEIELTMTLLKNQLSKRPGGRVLICAPSNSATDKLCERALQLFPPELVPPELFPFQKYRHVVVRTGAEYKFAGSVKGAALSAISRANSTVEQLESMIGRALADLDAGVLSEPDFESRVHKLVRELAEARRDRSVEEVRSDILQNADFVFTTMSSAANERLRHIAFDLVIIHKANAACEARTLLALRRARRYVLFGDQKQLQPFVTDANKFTGYNRSFFERLVDNGYPLLTLNVQGEYHPDIYLHVSSKVYSKQVQNGGDYEVLPLWSWQVTAPVFYPNTILNVPGSEQDVGTSSVNYDEINAVVAVVLVIMRSSSCDKVAVHRGLTVGVLSPYAPQAQALEAALNAVPQPDHVTLRVGTVTSMQDELFDVVLISCVRSKYPGFLSGTREANVAVTRGKHLRVIVGDTSLLSATGIWSHIISCPTALHMEALAKPPLRYTHIPPPPRHKLISFSTREPAELESHGAQLRRAAMAR</sequence>
<keyword evidence="3" id="KW-0347">Helicase</keyword>
<dbReference type="Proteomes" id="UP000002748">
    <property type="component" value="Unassembled WGS sequence"/>
</dbReference>
<reference evidence="3 4" key="1">
    <citation type="journal article" date="2012" name="Eukaryot. Cell">
        <title>Draft genome sequence of CBS 2479, the standard type strain of Trichosporon asahii.</title>
        <authorList>
            <person name="Yang R.Y."/>
            <person name="Li H.T."/>
            <person name="Zhu H."/>
            <person name="Zhou G.P."/>
            <person name="Wang M."/>
            <person name="Wang L."/>
        </authorList>
    </citation>
    <scope>NUCLEOTIDE SEQUENCE [LARGE SCALE GENOMIC DNA]</scope>
    <source>
        <strain evidence="4">ATCC 90039 / CBS 2479 / JCM 2466 / KCTC 7840 / NCYC 2677 / UAMH 7654</strain>
    </source>
</reference>
<dbReference type="EMBL" id="ALBS01000297">
    <property type="protein sequence ID" value="EJT46270.1"/>
    <property type="molecule type" value="Genomic_DNA"/>
</dbReference>
<dbReference type="InterPro" id="IPR041679">
    <property type="entry name" value="DNA2/NAM7-like_C"/>
</dbReference>
<dbReference type="SUPFAM" id="SSF52540">
    <property type="entry name" value="P-loop containing nucleoside triphosphate hydrolases"/>
    <property type="match status" value="1"/>
</dbReference>
<keyword evidence="3" id="KW-0378">Hydrolase</keyword>
<dbReference type="RefSeq" id="XP_014177381.1">
    <property type="nucleotide sequence ID" value="XM_014321906.1"/>
</dbReference>
<evidence type="ECO:0000313" key="3">
    <source>
        <dbReference type="EMBL" id="EJT46270.1"/>
    </source>
</evidence>
<keyword evidence="3" id="KW-0547">Nucleotide-binding</keyword>
<name>J4U7H8_TRIAS</name>
<protein>
    <submittedName>
        <fullName evidence="3">RNA helicase</fullName>
    </submittedName>
</protein>
<feature type="domain" description="DNA2/NAM7 helicase-like C-terminal" evidence="2">
    <location>
        <begin position="512"/>
        <end position="706"/>
    </location>
</feature>
<dbReference type="PANTHER" id="PTHR10887:SF495">
    <property type="entry name" value="HELICASE SENATAXIN ISOFORM X1-RELATED"/>
    <property type="match status" value="1"/>
</dbReference>
<dbReference type="InterPro" id="IPR041677">
    <property type="entry name" value="DNA2/NAM7_AAA_11"/>
</dbReference>
<evidence type="ECO:0000313" key="4">
    <source>
        <dbReference type="Proteomes" id="UP000002748"/>
    </source>
</evidence>
<dbReference type="InterPro" id="IPR047187">
    <property type="entry name" value="SF1_C_Upf1"/>
</dbReference>
<evidence type="ECO:0000259" key="2">
    <source>
        <dbReference type="Pfam" id="PF13087"/>
    </source>
</evidence>